<name>A0A6P1Q0F2_9GAMM</name>
<reference evidence="2 3" key="1">
    <citation type="submission" date="2018-03" db="EMBL/GenBank/DDBJ databases">
        <title>Pantoea intestinalis SRCM103226 isolated form the mealworm.</title>
        <authorList>
            <person name="Jeong D.-Y."/>
            <person name="Kim J.W."/>
        </authorList>
    </citation>
    <scope>NUCLEOTIDE SEQUENCE [LARGE SCALE GENOMIC DNA]</scope>
    <source>
        <strain evidence="2 3">SRCM103226</strain>
    </source>
</reference>
<dbReference type="GO" id="GO:0009279">
    <property type="term" value="C:cell outer membrane"/>
    <property type="evidence" value="ECO:0007669"/>
    <property type="project" value="TreeGrafter"/>
</dbReference>
<dbReference type="KEGG" id="mint:C7M51_02084"/>
<keyword evidence="3" id="KW-1185">Reference proteome</keyword>
<dbReference type="GO" id="GO:0015772">
    <property type="term" value="P:oligosaccharide transport"/>
    <property type="evidence" value="ECO:0007669"/>
    <property type="project" value="TreeGrafter"/>
</dbReference>
<dbReference type="InterPro" id="IPR053713">
    <property type="entry name" value="Bact_OM_Channel_sf"/>
</dbReference>
<dbReference type="Gene3D" id="2.40.160.40">
    <property type="entry name" value="monomeric porin ompg"/>
    <property type="match status" value="1"/>
</dbReference>
<dbReference type="PANTHER" id="PTHR38105:SF5">
    <property type="entry name" value="OUTER MEMBRANE PROTEIN"/>
    <property type="match status" value="1"/>
</dbReference>
<dbReference type="RefSeq" id="WP_160621729.1">
    <property type="nucleotide sequence ID" value="NZ_CP028271.1"/>
</dbReference>
<dbReference type="AlphaFoldDB" id="A0A6P1Q0F2"/>
<evidence type="ECO:0000256" key="1">
    <source>
        <dbReference type="ARBA" id="ARBA00022729"/>
    </source>
</evidence>
<sequence>MKIKGDSVIIAGLALIISPSLLAADGKTILQYEHNFKTMDRRHSDSYKLIHKTKSLWQYEIKFASAAGGNKNYDVAWDDMQGGSGGIVVQKDFKFDDKKSTLTPSFEVSYGNSSVGYQPGVKYTYSINKKWSTYARYRYEIKKPSRSSRYKTISKSDKYGYAGEKYRAKSDTARHRIDTGISWNGIPNLSLGYVFNLYVGDNLNDSWTYKNGVFTSNRYSVYRDGKTDYEHQFKIQYSWQQWQPYLEIDDVSVSNTSKSRQGKFKIGVKYKFK</sequence>
<evidence type="ECO:0000313" key="2">
    <source>
        <dbReference type="EMBL" id="QHM71792.1"/>
    </source>
</evidence>
<dbReference type="GO" id="GO:0015288">
    <property type="term" value="F:porin activity"/>
    <property type="evidence" value="ECO:0007669"/>
    <property type="project" value="TreeGrafter"/>
</dbReference>
<dbReference type="OrthoDB" id="6151215at2"/>
<evidence type="ECO:0000313" key="3">
    <source>
        <dbReference type="Proteomes" id="UP000464053"/>
    </source>
</evidence>
<dbReference type="Pfam" id="PF06178">
    <property type="entry name" value="KdgM"/>
    <property type="match status" value="2"/>
</dbReference>
<dbReference type="EMBL" id="CP028271">
    <property type="protein sequence ID" value="QHM71792.1"/>
    <property type="molecule type" value="Genomic_DNA"/>
</dbReference>
<dbReference type="Proteomes" id="UP000464053">
    <property type="component" value="Chromosome"/>
</dbReference>
<protein>
    <submittedName>
        <fullName evidence="2">Oligogalacturonate-specific porin KdgM</fullName>
    </submittedName>
</protein>
<accession>A0A6P1Q0F2</accession>
<proteinExistence type="predicted"/>
<dbReference type="PANTHER" id="PTHR38105">
    <property type="entry name" value="OUTER MEMBRANE PROTEIN-RELATED-RELATED"/>
    <property type="match status" value="1"/>
</dbReference>
<gene>
    <name evidence="2" type="primary">kdgM_2</name>
    <name evidence="2" type="ORF">C7M51_02084</name>
</gene>
<keyword evidence="1" id="KW-0732">Signal</keyword>
<dbReference type="InterPro" id="IPR009331">
    <property type="entry name" value="Oligogalacturonate-sp_porin"/>
</dbReference>
<organism evidence="2 3">
    <name type="scientific">Mixta intestinalis</name>
    <dbReference type="NCBI Taxonomy" id="1615494"/>
    <lineage>
        <taxon>Bacteria</taxon>
        <taxon>Pseudomonadati</taxon>
        <taxon>Pseudomonadota</taxon>
        <taxon>Gammaproteobacteria</taxon>
        <taxon>Enterobacterales</taxon>
        <taxon>Erwiniaceae</taxon>
        <taxon>Mixta</taxon>
    </lineage>
</organism>